<comment type="caution">
    <text evidence="2">The sequence shown here is derived from an EMBL/GenBank/DDBJ whole genome shotgun (WGS) entry which is preliminary data.</text>
</comment>
<feature type="transmembrane region" description="Helical" evidence="1">
    <location>
        <begin position="20"/>
        <end position="39"/>
    </location>
</feature>
<keyword evidence="1" id="KW-1133">Transmembrane helix</keyword>
<organism evidence="2 3">
    <name type="scientific">Podospora didyma</name>
    <dbReference type="NCBI Taxonomy" id="330526"/>
    <lineage>
        <taxon>Eukaryota</taxon>
        <taxon>Fungi</taxon>
        <taxon>Dikarya</taxon>
        <taxon>Ascomycota</taxon>
        <taxon>Pezizomycotina</taxon>
        <taxon>Sordariomycetes</taxon>
        <taxon>Sordariomycetidae</taxon>
        <taxon>Sordariales</taxon>
        <taxon>Podosporaceae</taxon>
        <taxon>Podospora</taxon>
    </lineage>
</organism>
<dbReference type="Proteomes" id="UP001285441">
    <property type="component" value="Unassembled WGS sequence"/>
</dbReference>
<evidence type="ECO:0008006" key="4">
    <source>
        <dbReference type="Google" id="ProtNLM"/>
    </source>
</evidence>
<feature type="transmembrane region" description="Helical" evidence="1">
    <location>
        <begin position="51"/>
        <end position="72"/>
    </location>
</feature>
<evidence type="ECO:0000313" key="2">
    <source>
        <dbReference type="EMBL" id="KAK3380962.1"/>
    </source>
</evidence>
<name>A0AAE0TVD6_9PEZI</name>
<gene>
    <name evidence="2" type="ORF">B0H63DRAFT_450345</name>
</gene>
<dbReference type="AlphaFoldDB" id="A0AAE0TVD6"/>
<protein>
    <recommendedName>
        <fullName evidence="4">MARVEL domain-containing protein</fullName>
    </recommendedName>
</protein>
<keyword evidence="3" id="KW-1185">Reference proteome</keyword>
<evidence type="ECO:0000256" key="1">
    <source>
        <dbReference type="SAM" id="Phobius"/>
    </source>
</evidence>
<accession>A0AAE0TVD6</accession>
<dbReference type="PANTHER" id="PTHR39608:SF2">
    <property type="entry name" value="MARVEL DOMAIN-CONTAINING PROTEIN"/>
    <property type="match status" value="1"/>
</dbReference>
<feature type="transmembrane region" description="Helical" evidence="1">
    <location>
        <begin position="78"/>
        <end position="96"/>
    </location>
</feature>
<dbReference type="PANTHER" id="PTHR39608">
    <property type="entry name" value="INTEGRAL MEMBRANE PROTEIN (AFU_ORTHOLOGUE AFUA_5G08640)"/>
    <property type="match status" value="1"/>
</dbReference>
<keyword evidence="1" id="KW-0472">Membrane</keyword>
<reference evidence="2" key="1">
    <citation type="journal article" date="2023" name="Mol. Phylogenet. Evol.">
        <title>Genome-scale phylogeny and comparative genomics of the fungal order Sordariales.</title>
        <authorList>
            <person name="Hensen N."/>
            <person name="Bonometti L."/>
            <person name="Westerberg I."/>
            <person name="Brannstrom I.O."/>
            <person name="Guillou S."/>
            <person name="Cros-Aarteil S."/>
            <person name="Calhoun S."/>
            <person name="Haridas S."/>
            <person name="Kuo A."/>
            <person name="Mondo S."/>
            <person name="Pangilinan J."/>
            <person name="Riley R."/>
            <person name="LaButti K."/>
            <person name="Andreopoulos B."/>
            <person name="Lipzen A."/>
            <person name="Chen C."/>
            <person name="Yan M."/>
            <person name="Daum C."/>
            <person name="Ng V."/>
            <person name="Clum A."/>
            <person name="Steindorff A."/>
            <person name="Ohm R.A."/>
            <person name="Martin F."/>
            <person name="Silar P."/>
            <person name="Natvig D.O."/>
            <person name="Lalanne C."/>
            <person name="Gautier V."/>
            <person name="Ament-Velasquez S.L."/>
            <person name="Kruys A."/>
            <person name="Hutchinson M.I."/>
            <person name="Powell A.J."/>
            <person name="Barry K."/>
            <person name="Miller A.N."/>
            <person name="Grigoriev I.V."/>
            <person name="Debuchy R."/>
            <person name="Gladieux P."/>
            <person name="Hiltunen Thoren M."/>
            <person name="Johannesson H."/>
        </authorList>
    </citation>
    <scope>NUCLEOTIDE SEQUENCE</scope>
    <source>
        <strain evidence="2">CBS 232.78</strain>
    </source>
</reference>
<evidence type="ECO:0000313" key="3">
    <source>
        <dbReference type="Proteomes" id="UP001285441"/>
    </source>
</evidence>
<dbReference type="EMBL" id="JAULSW010000005">
    <property type="protein sequence ID" value="KAK3380962.1"/>
    <property type="molecule type" value="Genomic_DNA"/>
</dbReference>
<proteinExistence type="predicted"/>
<keyword evidence="1" id="KW-0812">Transmembrane</keyword>
<reference evidence="2" key="2">
    <citation type="submission" date="2023-06" db="EMBL/GenBank/DDBJ databases">
        <authorList>
            <consortium name="Lawrence Berkeley National Laboratory"/>
            <person name="Haridas S."/>
            <person name="Hensen N."/>
            <person name="Bonometti L."/>
            <person name="Westerberg I."/>
            <person name="Brannstrom I.O."/>
            <person name="Guillou S."/>
            <person name="Cros-Aarteil S."/>
            <person name="Calhoun S."/>
            <person name="Kuo A."/>
            <person name="Mondo S."/>
            <person name="Pangilinan J."/>
            <person name="Riley R."/>
            <person name="LaButti K."/>
            <person name="Andreopoulos B."/>
            <person name="Lipzen A."/>
            <person name="Chen C."/>
            <person name="Yanf M."/>
            <person name="Daum C."/>
            <person name="Ng V."/>
            <person name="Clum A."/>
            <person name="Steindorff A."/>
            <person name="Ohm R."/>
            <person name="Martin F."/>
            <person name="Silar P."/>
            <person name="Natvig D."/>
            <person name="Lalanne C."/>
            <person name="Gautier V."/>
            <person name="Ament-velasquez S.L."/>
            <person name="Kruys A."/>
            <person name="Hutchinson M.I."/>
            <person name="Powell A.J."/>
            <person name="Barry K."/>
            <person name="Miller A.N."/>
            <person name="Grigoriev I.V."/>
            <person name="Debuchy R."/>
            <person name="Gladieux P."/>
            <person name="Thoren M.H."/>
            <person name="Johannesson H."/>
        </authorList>
    </citation>
    <scope>NUCLEOTIDE SEQUENCE</scope>
    <source>
        <strain evidence="2">CBS 232.78</strain>
    </source>
</reference>
<sequence length="202" mass="22078">MDNTKRFGGSIIPRSLLGLNNLIILSSSAIITGILSYFIRHYRGRGTHLIYNEVIAVVTLFLYLFAMFLPALKAYRGYLLPLNMALSYLWLTSLIFSSQDYSGRRCYYNSPPLVNHCGLKHTVQAFSIIGFVTLLSNSIIEGLMWARHSMSRVVHHHNGDTEKDTGRPLTSAAERAGAPIGSNGAGTGVGHTCGTCHGTTTA</sequence>